<comment type="catalytic activity">
    <reaction evidence="7">
        <text>a ubiquinone + NADH + 5 H(+)(in) = a ubiquinol + NAD(+) + 4 H(+)(out)</text>
        <dbReference type="Rhea" id="RHEA:29091"/>
        <dbReference type="Rhea" id="RHEA-COMP:9565"/>
        <dbReference type="Rhea" id="RHEA-COMP:9566"/>
        <dbReference type="ChEBI" id="CHEBI:15378"/>
        <dbReference type="ChEBI" id="CHEBI:16389"/>
        <dbReference type="ChEBI" id="CHEBI:17976"/>
        <dbReference type="ChEBI" id="CHEBI:57540"/>
        <dbReference type="ChEBI" id="CHEBI:57945"/>
        <dbReference type="EC" id="7.1.1.2"/>
    </reaction>
</comment>
<evidence type="ECO:0000256" key="5">
    <source>
        <dbReference type="ARBA" id="ARBA00023027"/>
    </source>
</evidence>
<keyword evidence="11" id="KW-1185">Reference proteome</keyword>
<evidence type="ECO:0000256" key="8">
    <source>
        <dbReference type="RuleBase" id="RU003456"/>
    </source>
</evidence>
<keyword evidence="5 8" id="KW-0520">NAD</keyword>
<dbReference type="SUPFAM" id="SSF143243">
    <property type="entry name" value="Nqo5-like"/>
    <property type="match status" value="1"/>
</dbReference>
<dbReference type="PROSITE" id="PS00542">
    <property type="entry name" value="COMPLEX1_30K"/>
    <property type="match status" value="1"/>
</dbReference>
<dbReference type="GO" id="GO:0016020">
    <property type="term" value="C:membrane"/>
    <property type="evidence" value="ECO:0007669"/>
    <property type="project" value="UniProtKB-ARBA"/>
</dbReference>
<dbReference type="PhylomeDB" id="A0A0D2UNA9"/>
<dbReference type="PANTHER" id="PTHR10884">
    <property type="entry name" value="NADH DEHYDROGENASE UBIQUINONE IRON-SULFUR PROTEIN 3"/>
    <property type="match status" value="1"/>
</dbReference>
<evidence type="ECO:0000256" key="7">
    <source>
        <dbReference type="ARBA" id="ARBA00049551"/>
    </source>
</evidence>
<evidence type="ECO:0000259" key="9">
    <source>
        <dbReference type="Pfam" id="PF00329"/>
    </source>
</evidence>
<comment type="similarity">
    <text evidence="2 8">Belongs to the complex I 30 kDa subunit family.</text>
</comment>
<dbReference type="GO" id="GO:0016651">
    <property type="term" value="F:oxidoreductase activity, acting on NAD(P)H"/>
    <property type="evidence" value="ECO:0007669"/>
    <property type="project" value="InterPro"/>
</dbReference>
<dbReference type="RefSeq" id="XP_004344437.1">
    <property type="nucleotide sequence ID" value="XM_004344387.2"/>
</dbReference>
<accession>A0A0D2UNA9</accession>
<evidence type="ECO:0000256" key="3">
    <source>
        <dbReference type="ARBA" id="ARBA00022448"/>
    </source>
</evidence>
<evidence type="ECO:0000256" key="1">
    <source>
        <dbReference type="ARBA" id="ARBA00004173"/>
    </source>
</evidence>
<sequence length="272" mass="30734">MPNSHSESSQARAQSISKYFPMYRFAQLATRAASTGAVSRLAAPSAATASRAAIRQSSSVAPATTTVSTAPITAASRKQLEEYGQYLVDVLPKFVQATQVQHTNELEVLVAPEGVLPVLQFLRDHTNAQFKQLLDVAGVDYPKRTNRFEVVYNLLSLRFNARIRVKTYTDEVTPVESATCLYSSATWFEREAWDLYGILFSNHPDLRRILTDYGFEGHPMRKDFPLTGYVEARYDDELKRVVVEPLEMTQEMRRFEFQSPWEHIQGGGKNSK</sequence>
<evidence type="ECO:0000256" key="6">
    <source>
        <dbReference type="ARBA" id="ARBA00023075"/>
    </source>
</evidence>
<reference evidence="11" key="1">
    <citation type="submission" date="2011-02" db="EMBL/GenBank/DDBJ databases">
        <title>The Genome Sequence of Capsaspora owczarzaki ATCC 30864.</title>
        <authorList>
            <person name="Russ C."/>
            <person name="Cuomo C."/>
            <person name="Burger G."/>
            <person name="Gray M.W."/>
            <person name="Holland P.W.H."/>
            <person name="King N."/>
            <person name="Lang F.B.F."/>
            <person name="Roger A.J."/>
            <person name="Ruiz-Trillo I."/>
            <person name="Young S.K."/>
            <person name="Zeng Q."/>
            <person name="Gargeya S."/>
            <person name="Alvarado L."/>
            <person name="Berlin A."/>
            <person name="Chapman S.B."/>
            <person name="Chen Z."/>
            <person name="Freedman E."/>
            <person name="Gellesch M."/>
            <person name="Goldberg J."/>
            <person name="Griggs A."/>
            <person name="Gujja S."/>
            <person name="Heilman E."/>
            <person name="Heiman D."/>
            <person name="Howarth C."/>
            <person name="Mehta T."/>
            <person name="Neiman D."/>
            <person name="Pearson M."/>
            <person name="Roberts A."/>
            <person name="Saif S."/>
            <person name="Shea T."/>
            <person name="Shenoy N."/>
            <person name="Sisk P."/>
            <person name="Stolte C."/>
            <person name="Sykes S."/>
            <person name="White J."/>
            <person name="Yandava C."/>
            <person name="Haas B."/>
            <person name="Nusbaum C."/>
            <person name="Birren B."/>
        </authorList>
    </citation>
    <scope>NUCLEOTIDE SEQUENCE</scope>
    <source>
        <strain evidence="11">ATCC 30864</strain>
    </source>
</reference>
<evidence type="ECO:0000256" key="4">
    <source>
        <dbReference type="ARBA" id="ARBA00022967"/>
    </source>
</evidence>
<dbReference type="AlphaFoldDB" id="A0A0D2UNA9"/>
<dbReference type="PANTHER" id="PTHR10884:SF14">
    <property type="entry name" value="NADH DEHYDROGENASE [UBIQUINONE] IRON-SULFUR PROTEIN 3, MITOCHONDRIAL"/>
    <property type="match status" value="1"/>
</dbReference>
<evidence type="ECO:0000313" key="11">
    <source>
        <dbReference type="Proteomes" id="UP000008743"/>
    </source>
</evidence>
<keyword evidence="6" id="KW-0830">Ubiquinone</keyword>
<dbReference type="EMBL" id="KE346371">
    <property type="protein sequence ID" value="KJE96496.1"/>
    <property type="molecule type" value="Genomic_DNA"/>
</dbReference>
<dbReference type="NCBIfam" id="TIGR01961">
    <property type="entry name" value="NuoC_fam"/>
    <property type="match status" value="1"/>
</dbReference>
<dbReference type="OrthoDB" id="37721at2759"/>
<dbReference type="Gene3D" id="3.30.460.80">
    <property type="entry name" value="NADH:ubiquinone oxidoreductase, 30kDa subunit"/>
    <property type="match status" value="1"/>
</dbReference>
<dbReference type="InterPro" id="IPR010218">
    <property type="entry name" value="NADH_DH_suC"/>
</dbReference>
<dbReference type="eggNOG" id="KOG1713">
    <property type="taxonomic scope" value="Eukaryota"/>
</dbReference>
<dbReference type="InterPro" id="IPR001268">
    <property type="entry name" value="NADH_UbQ_OxRdtase_30kDa_su"/>
</dbReference>
<dbReference type="InterPro" id="IPR020396">
    <property type="entry name" value="NADH_UbQ_OxRdtase_CS"/>
</dbReference>
<dbReference type="Pfam" id="PF00329">
    <property type="entry name" value="Complex1_30kDa"/>
    <property type="match status" value="1"/>
</dbReference>
<gene>
    <name evidence="10" type="ORF">CAOG_006816</name>
</gene>
<evidence type="ECO:0000313" key="10">
    <source>
        <dbReference type="EMBL" id="KJE96496.1"/>
    </source>
</evidence>
<dbReference type="HAMAP" id="MF_01357">
    <property type="entry name" value="NDH1_NuoC"/>
    <property type="match status" value="1"/>
</dbReference>
<proteinExistence type="inferred from homology"/>
<keyword evidence="3 8" id="KW-0813">Transport</keyword>
<organism evidence="10 11">
    <name type="scientific">Capsaspora owczarzaki (strain ATCC 30864)</name>
    <dbReference type="NCBI Taxonomy" id="595528"/>
    <lineage>
        <taxon>Eukaryota</taxon>
        <taxon>Filasterea</taxon>
        <taxon>Capsaspora</taxon>
    </lineage>
</organism>
<dbReference type="InterPro" id="IPR037232">
    <property type="entry name" value="NADH_quin_OxRdtase_su_C/D-like"/>
</dbReference>
<protein>
    <submittedName>
        <fullName evidence="10">Complex I subunit NDUFS3</fullName>
    </submittedName>
</protein>
<dbReference type="STRING" id="595528.A0A0D2UNA9"/>
<keyword evidence="4 8" id="KW-1278">Translocase</keyword>
<feature type="domain" description="NADH:ubiquinone oxidoreductase 30kDa subunit" evidence="9">
    <location>
        <begin position="109"/>
        <end position="229"/>
    </location>
</feature>
<comment type="subcellular location">
    <subcellularLocation>
        <location evidence="1">Mitochondrion</location>
    </subcellularLocation>
</comment>
<dbReference type="OMA" id="YTQVKYD"/>
<dbReference type="NCBIfam" id="NF004733">
    <property type="entry name" value="PRK06074.1-5"/>
    <property type="match status" value="1"/>
</dbReference>
<dbReference type="Proteomes" id="UP000008743">
    <property type="component" value="Unassembled WGS sequence"/>
</dbReference>
<evidence type="ECO:0000256" key="2">
    <source>
        <dbReference type="ARBA" id="ARBA00007569"/>
    </source>
</evidence>
<dbReference type="InParanoid" id="A0A0D2UNA9"/>
<dbReference type="FunFam" id="3.30.460.80:FF:000002">
    <property type="entry name" value="NADH dehydrogenase iron-sulfur protein 3, mitochondrial"/>
    <property type="match status" value="1"/>
</dbReference>
<dbReference type="GO" id="GO:0005739">
    <property type="term" value="C:mitochondrion"/>
    <property type="evidence" value="ECO:0007669"/>
    <property type="project" value="UniProtKB-SubCell"/>
</dbReference>
<name>A0A0D2UNA9_CAPO3</name>
<dbReference type="GO" id="GO:0008137">
    <property type="term" value="F:NADH dehydrogenase (ubiquinone) activity"/>
    <property type="evidence" value="ECO:0007669"/>
    <property type="project" value="UniProtKB-EC"/>
</dbReference>